<dbReference type="PANTHER" id="PTHR11267">
    <property type="entry name" value="T-BOX PROTEIN-RELATED"/>
    <property type="match status" value="1"/>
</dbReference>
<evidence type="ECO:0000256" key="4">
    <source>
        <dbReference type="ARBA" id="ARBA00023125"/>
    </source>
</evidence>
<evidence type="ECO:0000256" key="1">
    <source>
        <dbReference type="ARBA" id="ARBA00004123"/>
    </source>
</evidence>
<reference evidence="10" key="2">
    <citation type="submission" date="2025-09" db="UniProtKB">
        <authorList>
            <consortium name="Ensembl"/>
        </authorList>
    </citation>
    <scope>IDENTIFICATION</scope>
</reference>
<sequence>MDENSPLSPKANAFSIASLISVAAAAERAGKGALEERRGGRSAPAGPASRPPKMHFSTVTRDMEGERPAGSRDPPTAARRTLLTPPGLTEGPGARPAPAGPLPGGSERCPPPARRGRGRGCARGASPTAPAVLAQLSSPFSLLCGRRMFPTFQVKIFGMDPMADYMLLMDFVPVDDKRYRYAFHSSSWLVAGKADPATPGRVHYHPDSPAKGAQWMKQIVSFDKLKLTNNLLDDNGHIILNSMHRYQPRFHVVYVDPRKDSEKYAEENFKTFVFEETRFTAVTAYQNHRITQLKIASNPFAKGFRDCDPEDWPRNHRPGALPLMSAFARSRNPVSSPAHQNGTEKDAADARRDYEREAAAGAPLHAEAAHQQLLARVLSPALPGGGAAGGGGGGGGLVPLGGGGGRPSPPHHDVRLEPGEALQQHPYKYPPAAYEHYLGAKSRPAPYPLPAIRGHGYPHPHHPHHHHHHPVSAANVYPPPAGPAAYDYGPR</sequence>
<dbReference type="GO" id="GO:0045893">
    <property type="term" value="P:positive regulation of DNA-templated transcription"/>
    <property type="evidence" value="ECO:0007669"/>
    <property type="project" value="InterPro"/>
</dbReference>
<evidence type="ECO:0000256" key="3">
    <source>
        <dbReference type="ARBA" id="ARBA00023015"/>
    </source>
</evidence>
<dbReference type="CDD" id="cd20187">
    <property type="entry name" value="T-box_TBX1_10-like"/>
    <property type="match status" value="1"/>
</dbReference>
<dbReference type="PANTHER" id="PTHR11267:SF104">
    <property type="entry name" value="T-BOX TRANSCRIPTION FACTOR TBX1"/>
    <property type="match status" value="1"/>
</dbReference>
<dbReference type="SUPFAM" id="SSF49417">
    <property type="entry name" value="p53-like transcription factors"/>
    <property type="match status" value="1"/>
</dbReference>
<name>A0A8B9CEH7_9AVES</name>
<dbReference type="InterPro" id="IPR036960">
    <property type="entry name" value="T-box_sf"/>
</dbReference>
<dbReference type="InterPro" id="IPR046360">
    <property type="entry name" value="T-box_DNA-bd"/>
</dbReference>
<keyword evidence="4 7" id="KW-0238">DNA-binding</keyword>
<feature type="region of interest" description="Disordered" evidence="8">
    <location>
        <begin position="386"/>
        <end position="413"/>
    </location>
</feature>
<dbReference type="InterPro" id="IPR018186">
    <property type="entry name" value="TF_T-box_CS"/>
</dbReference>
<dbReference type="GO" id="GO:0000981">
    <property type="term" value="F:DNA-binding transcription factor activity, RNA polymerase II-specific"/>
    <property type="evidence" value="ECO:0007669"/>
    <property type="project" value="TreeGrafter"/>
</dbReference>
<feature type="region of interest" description="Disordered" evidence="8">
    <location>
        <begin position="25"/>
        <end position="126"/>
    </location>
</feature>
<dbReference type="GO" id="GO:0001708">
    <property type="term" value="P:cell fate specification"/>
    <property type="evidence" value="ECO:0007669"/>
    <property type="project" value="TreeGrafter"/>
</dbReference>
<evidence type="ECO:0000256" key="8">
    <source>
        <dbReference type="SAM" id="MobiDB-lite"/>
    </source>
</evidence>
<dbReference type="GO" id="GO:0000978">
    <property type="term" value="F:RNA polymerase II cis-regulatory region sequence-specific DNA binding"/>
    <property type="evidence" value="ECO:0007669"/>
    <property type="project" value="InterPro"/>
</dbReference>
<keyword evidence="6 7" id="KW-0539">Nucleus</keyword>
<dbReference type="PROSITE" id="PS50252">
    <property type="entry name" value="TBOX_3"/>
    <property type="match status" value="1"/>
</dbReference>
<dbReference type="GeneTree" id="ENSGT00940000154816"/>
<keyword evidence="11" id="KW-1185">Reference proteome</keyword>
<dbReference type="PRINTS" id="PR00937">
    <property type="entry name" value="TBOX"/>
</dbReference>
<dbReference type="Gene3D" id="2.60.40.820">
    <property type="entry name" value="Transcription factor, T-box"/>
    <property type="match status" value="1"/>
</dbReference>
<comment type="subcellular location">
    <subcellularLocation>
        <location evidence="1 7">Nucleus</location>
    </subcellularLocation>
</comment>
<dbReference type="InterPro" id="IPR001699">
    <property type="entry name" value="TF_T-box"/>
</dbReference>
<feature type="compositionally biased region" description="Basic and acidic residues" evidence="8">
    <location>
        <begin position="28"/>
        <end position="39"/>
    </location>
</feature>
<evidence type="ECO:0000259" key="9">
    <source>
        <dbReference type="PROSITE" id="PS50252"/>
    </source>
</evidence>
<dbReference type="InterPro" id="IPR008967">
    <property type="entry name" value="p53-like_TF_DNA-bd_sf"/>
</dbReference>
<dbReference type="FunFam" id="2.60.40.820:FF:000006">
    <property type="entry name" value="T-box transcription factor"/>
    <property type="match status" value="1"/>
</dbReference>
<dbReference type="Proteomes" id="UP000694426">
    <property type="component" value="Unplaced"/>
</dbReference>
<dbReference type="AlphaFoldDB" id="A0A8B9CEH7"/>
<feature type="region of interest" description="Disordered" evidence="8">
    <location>
        <begin position="456"/>
        <end position="491"/>
    </location>
</feature>
<evidence type="ECO:0000313" key="11">
    <source>
        <dbReference type="Proteomes" id="UP000694426"/>
    </source>
</evidence>
<keyword evidence="3" id="KW-0805">Transcription regulation</keyword>
<reference evidence="10" key="1">
    <citation type="submission" date="2025-08" db="UniProtKB">
        <authorList>
            <consortium name="Ensembl"/>
        </authorList>
    </citation>
    <scope>IDENTIFICATION</scope>
</reference>
<dbReference type="GO" id="GO:0009653">
    <property type="term" value="P:anatomical structure morphogenesis"/>
    <property type="evidence" value="ECO:0007669"/>
    <property type="project" value="UniProtKB-ARBA"/>
</dbReference>
<dbReference type="GO" id="GO:0005634">
    <property type="term" value="C:nucleus"/>
    <property type="evidence" value="ECO:0007669"/>
    <property type="project" value="UniProtKB-SubCell"/>
</dbReference>
<keyword evidence="5" id="KW-0804">Transcription</keyword>
<feature type="compositionally biased region" description="Polar residues" evidence="8">
    <location>
        <begin position="332"/>
        <end position="341"/>
    </location>
</feature>
<comment type="caution">
    <text evidence="7">Lacks conserved residue(s) required for the propagation of feature annotation.</text>
</comment>
<dbReference type="Pfam" id="PF00907">
    <property type="entry name" value="T-box"/>
    <property type="match status" value="1"/>
</dbReference>
<dbReference type="SMART" id="SM00425">
    <property type="entry name" value="TBOX"/>
    <property type="match status" value="1"/>
</dbReference>
<evidence type="ECO:0000313" key="10">
    <source>
        <dbReference type="Ensembl" id="ENSABRP00000017686.1"/>
    </source>
</evidence>
<dbReference type="GO" id="GO:0000785">
    <property type="term" value="C:chromatin"/>
    <property type="evidence" value="ECO:0007669"/>
    <property type="project" value="TreeGrafter"/>
</dbReference>
<dbReference type="PROSITE" id="PS01264">
    <property type="entry name" value="TBOX_2"/>
    <property type="match status" value="1"/>
</dbReference>
<evidence type="ECO:0000256" key="2">
    <source>
        <dbReference type="ARBA" id="ARBA00022473"/>
    </source>
</evidence>
<evidence type="ECO:0000256" key="5">
    <source>
        <dbReference type="ARBA" id="ARBA00023163"/>
    </source>
</evidence>
<evidence type="ECO:0000256" key="6">
    <source>
        <dbReference type="ARBA" id="ARBA00023242"/>
    </source>
</evidence>
<keyword evidence="2" id="KW-0217">Developmental protein</keyword>
<dbReference type="Ensembl" id="ENSABRT00000025033.1">
    <property type="protein sequence ID" value="ENSABRP00000017686.1"/>
    <property type="gene ID" value="ENSABRG00000015316.1"/>
</dbReference>
<feature type="region of interest" description="Disordered" evidence="8">
    <location>
        <begin position="330"/>
        <end position="351"/>
    </location>
</feature>
<feature type="compositionally biased region" description="Gly residues" evidence="8">
    <location>
        <begin position="386"/>
        <end position="406"/>
    </location>
</feature>
<evidence type="ECO:0000256" key="7">
    <source>
        <dbReference type="PROSITE-ProRule" id="PRU00201"/>
    </source>
</evidence>
<protein>
    <submittedName>
        <fullName evidence="10">T-box transcription factor 1</fullName>
    </submittedName>
</protein>
<feature type="compositionally biased region" description="Basic and acidic residues" evidence="8">
    <location>
        <begin position="342"/>
        <end position="351"/>
    </location>
</feature>
<organism evidence="10 11">
    <name type="scientific">Anser brachyrhynchus</name>
    <name type="common">Pink-footed goose</name>
    <dbReference type="NCBI Taxonomy" id="132585"/>
    <lineage>
        <taxon>Eukaryota</taxon>
        <taxon>Metazoa</taxon>
        <taxon>Chordata</taxon>
        <taxon>Craniata</taxon>
        <taxon>Vertebrata</taxon>
        <taxon>Euteleostomi</taxon>
        <taxon>Archelosauria</taxon>
        <taxon>Archosauria</taxon>
        <taxon>Dinosauria</taxon>
        <taxon>Saurischia</taxon>
        <taxon>Theropoda</taxon>
        <taxon>Coelurosauria</taxon>
        <taxon>Aves</taxon>
        <taxon>Neognathae</taxon>
        <taxon>Galloanserae</taxon>
        <taxon>Anseriformes</taxon>
        <taxon>Anatidae</taxon>
        <taxon>Anserinae</taxon>
        <taxon>Anser</taxon>
    </lineage>
</organism>
<feature type="compositionally biased region" description="Basic and acidic residues" evidence="8">
    <location>
        <begin position="61"/>
        <end position="70"/>
    </location>
</feature>
<feature type="compositionally biased region" description="Basic residues" evidence="8">
    <location>
        <begin position="456"/>
        <end position="470"/>
    </location>
</feature>
<accession>A0A8B9CEH7</accession>
<gene>
    <name evidence="10" type="primary">TBX1</name>
</gene>
<feature type="domain" description="T-box" evidence="9">
    <location>
        <begin position="145"/>
        <end position="306"/>
    </location>
</feature>
<proteinExistence type="predicted"/>